<dbReference type="OrthoDB" id="40902at2759"/>
<evidence type="ECO:0000313" key="8">
    <source>
        <dbReference type="EMBL" id="KAF0693869.1"/>
    </source>
</evidence>
<evidence type="ECO:0000313" key="9">
    <source>
        <dbReference type="EMBL" id="VFT92020.1"/>
    </source>
</evidence>
<dbReference type="CDD" id="cd05117">
    <property type="entry name" value="STKc_CAMK"/>
    <property type="match status" value="1"/>
</dbReference>
<feature type="region of interest" description="Disordered" evidence="6">
    <location>
        <begin position="13"/>
        <end position="47"/>
    </location>
</feature>
<evidence type="ECO:0000256" key="3">
    <source>
        <dbReference type="ARBA" id="ARBA00022741"/>
    </source>
</evidence>
<feature type="domain" description="Protein kinase" evidence="7">
    <location>
        <begin position="45"/>
        <end position="306"/>
    </location>
</feature>
<evidence type="ECO:0000256" key="6">
    <source>
        <dbReference type="SAM" id="MobiDB-lite"/>
    </source>
</evidence>
<evidence type="ECO:0000259" key="7">
    <source>
        <dbReference type="PROSITE" id="PS50011"/>
    </source>
</evidence>
<dbReference type="SUPFAM" id="SSF56112">
    <property type="entry name" value="Protein kinase-like (PK-like)"/>
    <property type="match status" value="1"/>
</dbReference>
<reference evidence="9 10" key="1">
    <citation type="submission" date="2019-03" db="EMBL/GenBank/DDBJ databases">
        <authorList>
            <person name="Gaulin E."/>
            <person name="Dumas B."/>
        </authorList>
    </citation>
    <scope>NUCLEOTIDE SEQUENCE [LARGE SCALE GENOMIC DNA]</scope>
    <source>
        <strain evidence="9">CBS 568.67</strain>
    </source>
</reference>
<dbReference type="Gene3D" id="3.30.200.20">
    <property type="entry name" value="Phosphorylase Kinase, domain 1"/>
    <property type="match status" value="1"/>
</dbReference>
<dbReference type="InterPro" id="IPR000719">
    <property type="entry name" value="Prot_kinase_dom"/>
</dbReference>
<name>A0A485L2L8_9STRA</name>
<proteinExistence type="predicted"/>
<dbReference type="EMBL" id="CAADRA010005657">
    <property type="protein sequence ID" value="VFT92020.1"/>
    <property type="molecule type" value="Genomic_DNA"/>
</dbReference>
<accession>A0A485L2L8</accession>
<dbReference type="AlphaFoldDB" id="A0A485L2L8"/>
<dbReference type="Pfam" id="PF00069">
    <property type="entry name" value="Pkinase"/>
    <property type="match status" value="1"/>
</dbReference>
<protein>
    <submittedName>
        <fullName evidence="9">Aste57867_15211 protein</fullName>
    </submittedName>
</protein>
<dbReference type="PROSITE" id="PS50011">
    <property type="entry name" value="PROTEIN_KINASE_DOM"/>
    <property type="match status" value="1"/>
</dbReference>
<dbReference type="Proteomes" id="UP000332933">
    <property type="component" value="Unassembled WGS sequence"/>
</dbReference>
<keyword evidence="5" id="KW-0067">ATP-binding</keyword>
<dbReference type="GO" id="GO:0004674">
    <property type="term" value="F:protein serine/threonine kinase activity"/>
    <property type="evidence" value="ECO:0007669"/>
    <property type="project" value="UniProtKB-KW"/>
</dbReference>
<keyword evidence="3" id="KW-0547">Nucleotide-binding</keyword>
<reference evidence="8" key="2">
    <citation type="submission" date="2019-06" db="EMBL/GenBank/DDBJ databases">
        <title>Genomics analysis of Aphanomyces spp. identifies a new class of oomycete effector associated with host adaptation.</title>
        <authorList>
            <person name="Gaulin E."/>
        </authorList>
    </citation>
    <scope>NUCLEOTIDE SEQUENCE</scope>
    <source>
        <strain evidence="8">CBS 578.67</strain>
    </source>
</reference>
<gene>
    <name evidence="9" type="primary">Aste57867_15211</name>
    <name evidence="8" type="ORF">As57867_015155</name>
    <name evidence="9" type="ORF">ASTE57867_15211</name>
</gene>
<feature type="compositionally biased region" description="Polar residues" evidence="6">
    <location>
        <begin position="32"/>
        <end position="47"/>
    </location>
</feature>
<keyword evidence="2" id="KW-0808">Transferase</keyword>
<keyword evidence="10" id="KW-1185">Reference proteome</keyword>
<dbReference type="EMBL" id="VJMH01005636">
    <property type="protein sequence ID" value="KAF0693869.1"/>
    <property type="molecule type" value="Genomic_DNA"/>
</dbReference>
<dbReference type="InterPro" id="IPR050205">
    <property type="entry name" value="CDPK_Ser/Thr_kinases"/>
</dbReference>
<evidence type="ECO:0000256" key="5">
    <source>
        <dbReference type="ARBA" id="ARBA00022840"/>
    </source>
</evidence>
<evidence type="ECO:0000256" key="1">
    <source>
        <dbReference type="ARBA" id="ARBA00022527"/>
    </source>
</evidence>
<keyword evidence="4" id="KW-0418">Kinase</keyword>
<dbReference type="Gene3D" id="1.10.510.10">
    <property type="entry name" value="Transferase(Phosphotransferase) domain 1"/>
    <property type="match status" value="1"/>
</dbReference>
<evidence type="ECO:0000313" key="10">
    <source>
        <dbReference type="Proteomes" id="UP000332933"/>
    </source>
</evidence>
<dbReference type="InterPro" id="IPR011009">
    <property type="entry name" value="Kinase-like_dom_sf"/>
</dbReference>
<keyword evidence="1" id="KW-0723">Serine/threonine-protein kinase</keyword>
<dbReference type="PANTHER" id="PTHR24349">
    <property type="entry name" value="SERINE/THREONINE-PROTEIN KINASE"/>
    <property type="match status" value="1"/>
</dbReference>
<sequence>MGNKLGHYCCVSSRAPRPVSPSESPAPGATPSLVQDSASTVPQTTPSAPQITLGDVLALYDVEKKDSNHGAVRVGTHKETGAKVSIKFIPKANRADALREVDILRRLDHPNIVKLMDVYEDTRYLYLVTELCMGGELFDRILARGHYTEADGVLLVRTMLNVVKHCHDRGVCHRDLKPEAMLFVTTDDDAALKVTAFGLASTDAVMTTRNGTPYYIAPEVLGGRYDKSCDLWSVGVITYILLCGAPPFSGETDADVLAAVRKGTFSYDAPEWVGVSVNAKDFIHRLLTSDKSKRLTAVEALHHPWLSGSPPASATHAIE</sequence>
<dbReference type="FunFam" id="1.10.510.10:FF:000571">
    <property type="entry name" value="Maternal embryonic leucine zipper kinase"/>
    <property type="match status" value="1"/>
</dbReference>
<dbReference type="GO" id="GO:0005524">
    <property type="term" value="F:ATP binding"/>
    <property type="evidence" value="ECO:0007669"/>
    <property type="project" value="UniProtKB-KW"/>
</dbReference>
<evidence type="ECO:0000256" key="2">
    <source>
        <dbReference type="ARBA" id="ARBA00022679"/>
    </source>
</evidence>
<feature type="compositionally biased region" description="Low complexity" evidence="6">
    <location>
        <begin position="13"/>
        <end position="27"/>
    </location>
</feature>
<organism evidence="9 10">
    <name type="scientific">Aphanomyces stellatus</name>
    <dbReference type="NCBI Taxonomy" id="120398"/>
    <lineage>
        <taxon>Eukaryota</taxon>
        <taxon>Sar</taxon>
        <taxon>Stramenopiles</taxon>
        <taxon>Oomycota</taxon>
        <taxon>Saprolegniomycetes</taxon>
        <taxon>Saprolegniales</taxon>
        <taxon>Verrucalvaceae</taxon>
        <taxon>Aphanomyces</taxon>
    </lineage>
</organism>
<evidence type="ECO:0000256" key="4">
    <source>
        <dbReference type="ARBA" id="ARBA00022777"/>
    </source>
</evidence>